<comment type="caution">
    <text evidence="1">The sequence shown here is derived from an EMBL/GenBank/DDBJ whole genome shotgun (WGS) entry which is preliminary data.</text>
</comment>
<keyword evidence="2" id="KW-1185">Reference proteome</keyword>
<gene>
    <name evidence="1" type="ORF">V1478_010030</name>
</gene>
<organism evidence="1 2">
    <name type="scientific">Vespula squamosa</name>
    <name type="common">Southern yellow jacket</name>
    <name type="synonym">Wasp</name>
    <dbReference type="NCBI Taxonomy" id="30214"/>
    <lineage>
        <taxon>Eukaryota</taxon>
        <taxon>Metazoa</taxon>
        <taxon>Ecdysozoa</taxon>
        <taxon>Arthropoda</taxon>
        <taxon>Hexapoda</taxon>
        <taxon>Insecta</taxon>
        <taxon>Pterygota</taxon>
        <taxon>Neoptera</taxon>
        <taxon>Endopterygota</taxon>
        <taxon>Hymenoptera</taxon>
        <taxon>Apocrita</taxon>
        <taxon>Aculeata</taxon>
        <taxon>Vespoidea</taxon>
        <taxon>Vespidae</taxon>
        <taxon>Vespinae</taxon>
        <taxon>Vespula</taxon>
    </lineage>
</organism>
<accession>A0ABD2ALG2</accession>
<evidence type="ECO:0000313" key="2">
    <source>
        <dbReference type="Proteomes" id="UP001607302"/>
    </source>
</evidence>
<dbReference type="AlphaFoldDB" id="A0ABD2ALG2"/>
<dbReference type="EMBL" id="JAUDFV010000145">
    <property type="protein sequence ID" value="KAL2720700.1"/>
    <property type="molecule type" value="Genomic_DNA"/>
</dbReference>
<sequence length="141" mass="16468">MTNMIKLNLLKQERTKKKIDKEKRSRLIILSSKMRIRNKRIKSSKIDNVSLENDNDIWGGEDGISLNGTPYETFQRRRRRGGRCFHYEGIYMHHIPVLYYRRVSTPSGTFLVLIGNTINQHAGFKSKVFPFQTSSLFSNDS</sequence>
<name>A0ABD2ALG2_VESSQ</name>
<proteinExistence type="predicted"/>
<reference evidence="1 2" key="1">
    <citation type="journal article" date="2024" name="Ann. Entomol. Soc. Am.">
        <title>Genomic analyses of the southern and eastern yellowjacket wasps (Hymenoptera: Vespidae) reveal evolutionary signatures of social life.</title>
        <authorList>
            <person name="Catto M.A."/>
            <person name="Caine P.B."/>
            <person name="Orr S.E."/>
            <person name="Hunt B.G."/>
            <person name="Goodisman M.A.D."/>
        </authorList>
    </citation>
    <scope>NUCLEOTIDE SEQUENCE [LARGE SCALE GENOMIC DNA]</scope>
    <source>
        <strain evidence="1">233</strain>
        <tissue evidence="1">Head and thorax</tissue>
    </source>
</reference>
<evidence type="ECO:0000313" key="1">
    <source>
        <dbReference type="EMBL" id="KAL2720700.1"/>
    </source>
</evidence>
<evidence type="ECO:0008006" key="3">
    <source>
        <dbReference type="Google" id="ProtNLM"/>
    </source>
</evidence>
<protein>
    <recommendedName>
        <fullName evidence="3">Ycf1</fullName>
    </recommendedName>
</protein>
<dbReference type="Proteomes" id="UP001607302">
    <property type="component" value="Unassembled WGS sequence"/>
</dbReference>